<dbReference type="Proteomes" id="UP000252004">
    <property type="component" value="Chromosome"/>
</dbReference>
<dbReference type="RefSeq" id="WP_114054301.1">
    <property type="nucleotide sequence ID" value="NZ_CP030862.1"/>
</dbReference>
<name>A0A344TWU3_9ACTN</name>
<protein>
    <submittedName>
        <fullName evidence="2">GNAT family N-acetyltransferase</fullName>
    </submittedName>
</protein>
<gene>
    <name evidence="2" type="ORF">C0216_06300</name>
</gene>
<dbReference type="InterPro" id="IPR016181">
    <property type="entry name" value="Acyl_CoA_acyltransferase"/>
</dbReference>
<organism evidence="2 3">
    <name type="scientific">Streptomyces globosus</name>
    <dbReference type="NCBI Taxonomy" id="68209"/>
    <lineage>
        <taxon>Bacteria</taxon>
        <taxon>Bacillati</taxon>
        <taxon>Actinomycetota</taxon>
        <taxon>Actinomycetes</taxon>
        <taxon>Kitasatosporales</taxon>
        <taxon>Streptomycetaceae</taxon>
        <taxon>Streptomyces</taxon>
    </lineage>
</organism>
<proteinExistence type="predicted"/>
<feature type="domain" description="N-acetyltransferase" evidence="1">
    <location>
        <begin position="128"/>
        <end position="276"/>
    </location>
</feature>
<keyword evidence="3" id="KW-1185">Reference proteome</keyword>
<dbReference type="OrthoDB" id="164800at2"/>
<dbReference type="Pfam" id="PF00583">
    <property type="entry name" value="Acetyltransf_1"/>
    <property type="match status" value="1"/>
</dbReference>
<keyword evidence="2" id="KW-0808">Transferase</keyword>
<dbReference type="AlphaFoldDB" id="A0A344TWU3"/>
<evidence type="ECO:0000313" key="3">
    <source>
        <dbReference type="Proteomes" id="UP000252004"/>
    </source>
</evidence>
<dbReference type="GO" id="GO:0016747">
    <property type="term" value="F:acyltransferase activity, transferring groups other than amino-acyl groups"/>
    <property type="evidence" value="ECO:0007669"/>
    <property type="project" value="InterPro"/>
</dbReference>
<accession>A0A344TWU3</accession>
<dbReference type="EMBL" id="CP030862">
    <property type="protein sequence ID" value="AXE23114.1"/>
    <property type="molecule type" value="Genomic_DNA"/>
</dbReference>
<dbReference type="Gene3D" id="3.40.630.30">
    <property type="match status" value="1"/>
</dbReference>
<dbReference type="InterPro" id="IPR000182">
    <property type="entry name" value="GNAT_dom"/>
</dbReference>
<dbReference type="PROSITE" id="PS51186">
    <property type="entry name" value="GNAT"/>
    <property type="match status" value="1"/>
</dbReference>
<evidence type="ECO:0000259" key="1">
    <source>
        <dbReference type="PROSITE" id="PS51186"/>
    </source>
</evidence>
<sequence>MGSDHEGRARLLAAYDRHVRECAPPDTPRCRVERVGRVVRQTSPGSGWNGVLWSDLDEHTADEAIAAQVAYFAGRGCGFEWKLYRHDRPAGLEGRLRAAGFTPEPAETVLVGRTEELAALPVEPPDGITLHAVADASGAGLLERVHTEAFGRRRPGLRELVGERLRGAPETIAAVVAMAGGVPVSAARMEMPPGSPFAGLWGGGTVPAWRGRGVYRLLVAHRARIAAARGIPYLHVDASAQSRPILERLGFHVLGTTVPYVWEPGPGTSPGTCPGPGPA</sequence>
<evidence type="ECO:0000313" key="2">
    <source>
        <dbReference type="EMBL" id="AXE23114.1"/>
    </source>
</evidence>
<dbReference type="KEGG" id="sgz:C0216_06300"/>
<dbReference type="SUPFAM" id="SSF55729">
    <property type="entry name" value="Acyl-CoA N-acyltransferases (Nat)"/>
    <property type="match status" value="1"/>
</dbReference>
<reference evidence="2 3" key="1">
    <citation type="submission" date="2018-01" db="EMBL/GenBank/DDBJ databases">
        <title>Draft genome Sequence of streptomyces globosus LZH-48.</title>
        <authorList>
            <person name="Ran K."/>
            <person name="Li Z."/>
            <person name="Wei S."/>
            <person name="Dong R."/>
        </authorList>
    </citation>
    <scope>NUCLEOTIDE SEQUENCE [LARGE SCALE GENOMIC DNA]</scope>
    <source>
        <strain evidence="2 3">LZH-48</strain>
    </source>
</reference>